<dbReference type="GO" id="GO:0016987">
    <property type="term" value="F:sigma factor activity"/>
    <property type="evidence" value="ECO:0007669"/>
    <property type="project" value="UniProtKB-KW"/>
</dbReference>
<dbReference type="Pfam" id="PF04542">
    <property type="entry name" value="Sigma70_r2"/>
    <property type="match status" value="1"/>
</dbReference>
<dbReference type="InterPro" id="IPR013249">
    <property type="entry name" value="RNA_pol_sigma70_r4_t2"/>
</dbReference>
<dbReference type="PANTHER" id="PTHR43133:SF8">
    <property type="entry name" value="RNA POLYMERASE SIGMA FACTOR HI_1459-RELATED"/>
    <property type="match status" value="1"/>
</dbReference>
<dbReference type="InterPro" id="IPR013324">
    <property type="entry name" value="RNA_pol_sigma_r3/r4-like"/>
</dbReference>
<dbReference type="PROSITE" id="PS01063">
    <property type="entry name" value="SIGMA70_ECF"/>
    <property type="match status" value="1"/>
</dbReference>
<feature type="compositionally biased region" description="Polar residues" evidence="7">
    <location>
        <begin position="1"/>
        <end position="13"/>
    </location>
</feature>
<dbReference type="RefSeq" id="WP_272422507.1">
    <property type="nucleotide sequence ID" value="NZ_JAGTJJ010000009.1"/>
</dbReference>
<dbReference type="InterPro" id="IPR036388">
    <property type="entry name" value="WH-like_DNA-bd_sf"/>
</dbReference>
<feature type="region of interest" description="Disordered" evidence="7">
    <location>
        <begin position="1"/>
        <end position="27"/>
    </location>
</feature>
<evidence type="ECO:0000256" key="3">
    <source>
        <dbReference type="ARBA" id="ARBA00023082"/>
    </source>
</evidence>
<keyword evidence="5 6" id="KW-0804">Transcription</keyword>
<proteinExistence type="inferred from homology"/>
<dbReference type="InterPro" id="IPR007627">
    <property type="entry name" value="RNA_pol_sigma70_r2"/>
</dbReference>
<evidence type="ECO:0000256" key="5">
    <source>
        <dbReference type="ARBA" id="ARBA00023163"/>
    </source>
</evidence>
<evidence type="ECO:0000313" key="11">
    <source>
        <dbReference type="Proteomes" id="UP001151081"/>
    </source>
</evidence>
<dbReference type="Gene3D" id="1.10.10.10">
    <property type="entry name" value="Winged helix-like DNA-binding domain superfamily/Winged helix DNA-binding domain"/>
    <property type="match status" value="1"/>
</dbReference>
<organism evidence="10 11">
    <name type="scientific">Polyangium jinanense</name>
    <dbReference type="NCBI Taxonomy" id="2829994"/>
    <lineage>
        <taxon>Bacteria</taxon>
        <taxon>Pseudomonadati</taxon>
        <taxon>Myxococcota</taxon>
        <taxon>Polyangia</taxon>
        <taxon>Polyangiales</taxon>
        <taxon>Polyangiaceae</taxon>
        <taxon>Polyangium</taxon>
    </lineage>
</organism>
<dbReference type="GO" id="GO:0003677">
    <property type="term" value="F:DNA binding"/>
    <property type="evidence" value="ECO:0007669"/>
    <property type="project" value="UniProtKB-KW"/>
</dbReference>
<gene>
    <name evidence="10" type="ORF">KEG57_19140</name>
</gene>
<accession>A0A9X4AS09</accession>
<evidence type="ECO:0000313" key="10">
    <source>
        <dbReference type="EMBL" id="MDC3982639.1"/>
    </source>
</evidence>
<dbReference type="InterPro" id="IPR014284">
    <property type="entry name" value="RNA_pol_sigma-70_dom"/>
</dbReference>
<sequence length="208" mass="23549">MRQKQATPAGASNTDRRLTCKPRANRSSQAVTNLDVCPESAKKPVTFPSPEASFERFYRESWGFVRSVLLKRGVPEREADDLTQEVFVVAWRQRDSMVWDRQARAWLYTVAGYIAANHCKLARHRTEAFVAELPEPAVHPQVTQAMDATRLLWRALPKLGEKLAPVLIAYEIEGRSMPEIARALGIRLKTAYARLQLARNRLAHCAPV</sequence>
<evidence type="ECO:0000259" key="8">
    <source>
        <dbReference type="Pfam" id="PF04542"/>
    </source>
</evidence>
<dbReference type="InterPro" id="IPR000838">
    <property type="entry name" value="RNA_pol_sigma70_ECF_CS"/>
</dbReference>
<comment type="caution">
    <text evidence="10">The sequence shown here is derived from an EMBL/GenBank/DDBJ whole genome shotgun (WGS) entry which is preliminary data.</text>
</comment>
<evidence type="ECO:0000256" key="6">
    <source>
        <dbReference type="RuleBase" id="RU000716"/>
    </source>
</evidence>
<evidence type="ECO:0000259" key="9">
    <source>
        <dbReference type="Pfam" id="PF08281"/>
    </source>
</evidence>
<evidence type="ECO:0000256" key="2">
    <source>
        <dbReference type="ARBA" id="ARBA00023015"/>
    </source>
</evidence>
<evidence type="ECO:0000256" key="1">
    <source>
        <dbReference type="ARBA" id="ARBA00010641"/>
    </source>
</evidence>
<dbReference type="EMBL" id="JAGTJJ010000009">
    <property type="protein sequence ID" value="MDC3982639.1"/>
    <property type="molecule type" value="Genomic_DNA"/>
</dbReference>
<keyword evidence="3 6" id="KW-0731">Sigma factor</keyword>
<dbReference type="NCBIfam" id="TIGR02937">
    <property type="entry name" value="sigma70-ECF"/>
    <property type="match status" value="1"/>
</dbReference>
<evidence type="ECO:0000256" key="7">
    <source>
        <dbReference type="SAM" id="MobiDB-lite"/>
    </source>
</evidence>
<dbReference type="AlphaFoldDB" id="A0A9X4AS09"/>
<keyword evidence="4 6" id="KW-0238">DNA-binding</keyword>
<reference evidence="10 11" key="1">
    <citation type="submission" date="2021-04" db="EMBL/GenBank/DDBJ databases">
        <title>Genome analysis of Polyangium sp.</title>
        <authorList>
            <person name="Li Y."/>
            <person name="Wang J."/>
        </authorList>
    </citation>
    <scope>NUCLEOTIDE SEQUENCE [LARGE SCALE GENOMIC DNA]</scope>
    <source>
        <strain evidence="10 11">SDU14</strain>
    </source>
</reference>
<dbReference type="InterPro" id="IPR039425">
    <property type="entry name" value="RNA_pol_sigma-70-like"/>
</dbReference>
<comment type="similarity">
    <text evidence="1 6">Belongs to the sigma-70 factor family. ECF subfamily.</text>
</comment>
<name>A0A9X4AS09_9BACT</name>
<dbReference type="Proteomes" id="UP001151081">
    <property type="component" value="Unassembled WGS sequence"/>
</dbReference>
<dbReference type="GO" id="GO:0006352">
    <property type="term" value="P:DNA-templated transcription initiation"/>
    <property type="evidence" value="ECO:0007669"/>
    <property type="project" value="InterPro"/>
</dbReference>
<dbReference type="InterPro" id="IPR013325">
    <property type="entry name" value="RNA_pol_sigma_r2"/>
</dbReference>
<evidence type="ECO:0000256" key="4">
    <source>
        <dbReference type="ARBA" id="ARBA00023125"/>
    </source>
</evidence>
<dbReference type="PANTHER" id="PTHR43133">
    <property type="entry name" value="RNA POLYMERASE ECF-TYPE SIGMA FACTO"/>
    <property type="match status" value="1"/>
</dbReference>
<protein>
    <recommendedName>
        <fullName evidence="6">RNA polymerase sigma factor</fullName>
    </recommendedName>
</protein>
<dbReference type="Gene3D" id="1.10.1740.10">
    <property type="match status" value="1"/>
</dbReference>
<dbReference type="SUPFAM" id="SSF88946">
    <property type="entry name" value="Sigma2 domain of RNA polymerase sigma factors"/>
    <property type="match status" value="1"/>
</dbReference>
<keyword evidence="2 6" id="KW-0805">Transcription regulation</keyword>
<dbReference type="Pfam" id="PF08281">
    <property type="entry name" value="Sigma70_r4_2"/>
    <property type="match status" value="1"/>
</dbReference>
<dbReference type="SUPFAM" id="SSF88659">
    <property type="entry name" value="Sigma3 and sigma4 domains of RNA polymerase sigma factors"/>
    <property type="match status" value="1"/>
</dbReference>
<feature type="domain" description="RNA polymerase sigma factor 70 region 4 type 2" evidence="9">
    <location>
        <begin position="150"/>
        <end position="202"/>
    </location>
</feature>
<keyword evidence="11" id="KW-1185">Reference proteome</keyword>
<feature type="domain" description="RNA polymerase sigma-70 region 2" evidence="8">
    <location>
        <begin position="63"/>
        <end position="118"/>
    </location>
</feature>